<sequence>MLDFLTIFNPKFSKDEFDTHKQLLLYHTFQEGQEYSSNEKLSQIGIIQAVWSFSKSFENSNGVERNVIGLEDKKIYSLLVEGEFFVSLACSSSEKEMVGVENHYFSNLCRCYDTFVLHHGLWKSFANQHDLTDRLNEHFIPFWKDVDLLPHLLISNGLLDFWSSGFKVADLADCENASKWETDMTQQVLLDDTSFLGLKDALIYHLPPQTAHKGFKNYGFVRNFTTDFDSLPQISNWIHQMNTVYGRLSSHVIAGNAHLKGVAVEEGEEDDHGANVSPADLQTSIISHSKNVLHNLTLPISFAYDTIQEVGNMTGVSNSMSLLTSYIPDWSWYSQSSGSASGFKSRSGFLISPLSPAFLPDSYKVKQLHLSFHGQSDIYNTIFWYYDDILVVLIFKPDFAKIRDREYLNDLSYKLSLISKELYETQLIPDTSHTDDFCYALYTKSSSQIRSSFPLCQMSDSEDASALELAVNGLDQFLTASINRKSSVATITVDHTPFAAEDDGTGSAWGLGLMGQFLQPRKPNDNKKTVADTFLDSMPFEKLSQLHQDVMLFLHALRTTKKASDVREEKLIRLNNGVLCFISEDIEKVAVVVENWFNPKHKFKPNSCESSGLIDQMKLEARKWYNNNAS</sequence>
<evidence type="ECO:0000259" key="2">
    <source>
        <dbReference type="Pfam" id="PF19031"/>
    </source>
</evidence>
<reference evidence="3 4" key="1">
    <citation type="submission" date="2016-03" db="EMBL/GenBank/DDBJ databases">
        <authorList>
            <person name="Devillers H."/>
        </authorList>
    </citation>
    <scope>NUCLEOTIDE SEQUENCE [LARGE SCALE GENOMIC DNA]</scope>
    <source>
        <strain evidence="3">CBS 11717</strain>
    </source>
</reference>
<dbReference type="Proteomes" id="UP000191024">
    <property type="component" value="Chromosome D"/>
</dbReference>
<feature type="domain" description="CCZ1/INTU/HSP4 first Longin" evidence="2">
    <location>
        <begin position="2"/>
        <end position="120"/>
    </location>
</feature>
<protein>
    <submittedName>
        <fullName evidence="3">LAMI_0D09494g1_1</fullName>
    </submittedName>
</protein>
<dbReference type="InterPro" id="IPR013176">
    <property type="entry name" value="Ccz1"/>
</dbReference>
<dbReference type="PANTHER" id="PTHR13056:SF0">
    <property type="entry name" value="VACUOLAR FUSION PROTEIN CCZ1 HOMOLOG-RELATED"/>
    <property type="match status" value="1"/>
</dbReference>
<keyword evidence="4" id="KW-1185">Reference proteome</keyword>
<dbReference type="EMBL" id="LT598463">
    <property type="protein sequence ID" value="SCU88284.1"/>
    <property type="molecule type" value="Genomic_DNA"/>
</dbReference>
<organism evidence="3 4">
    <name type="scientific">Lachancea mirantina</name>
    <dbReference type="NCBI Taxonomy" id="1230905"/>
    <lineage>
        <taxon>Eukaryota</taxon>
        <taxon>Fungi</taxon>
        <taxon>Dikarya</taxon>
        <taxon>Ascomycota</taxon>
        <taxon>Saccharomycotina</taxon>
        <taxon>Saccharomycetes</taxon>
        <taxon>Saccharomycetales</taxon>
        <taxon>Saccharomycetaceae</taxon>
        <taxon>Lachancea</taxon>
    </lineage>
</organism>
<dbReference type="Pfam" id="PF19031">
    <property type="entry name" value="Intu_longin_1"/>
    <property type="match status" value="1"/>
</dbReference>
<dbReference type="OrthoDB" id="240546at2759"/>
<gene>
    <name evidence="3" type="ORF">LAMI_0D09494G</name>
</gene>
<evidence type="ECO:0000313" key="4">
    <source>
        <dbReference type="Proteomes" id="UP000191024"/>
    </source>
</evidence>
<dbReference type="GO" id="GO:0016192">
    <property type="term" value="P:vesicle-mediated transport"/>
    <property type="evidence" value="ECO:0007669"/>
    <property type="project" value="InterPro"/>
</dbReference>
<dbReference type="InterPro" id="IPR043987">
    <property type="entry name" value="CCZ1/INTU/HSP4_longin_1"/>
</dbReference>
<dbReference type="AlphaFoldDB" id="A0A1G4JEB3"/>
<proteinExistence type="inferred from homology"/>
<comment type="similarity">
    <text evidence="1">Belongs to the CCZ1 family.</text>
</comment>
<dbReference type="PANTHER" id="PTHR13056">
    <property type="entry name" value="VACUOLAR FUSION PROTEIN CCZ1 HOMOLOG-RELATED"/>
    <property type="match status" value="1"/>
</dbReference>
<dbReference type="STRING" id="1230905.A0A1G4JEB3"/>
<evidence type="ECO:0000256" key="1">
    <source>
        <dbReference type="ARBA" id="ARBA00005352"/>
    </source>
</evidence>
<evidence type="ECO:0000313" key="3">
    <source>
        <dbReference type="EMBL" id="SCU88284.1"/>
    </source>
</evidence>
<name>A0A1G4JEB3_9SACH</name>
<dbReference type="GO" id="GO:0035658">
    <property type="term" value="C:Mon1-Ccz1 complex"/>
    <property type="evidence" value="ECO:0007669"/>
    <property type="project" value="InterPro"/>
</dbReference>
<accession>A0A1G4JEB3</accession>